<dbReference type="AlphaFoldDB" id="A0A1G6PXI5"/>
<name>A0A1G6PXI5_9BACT</name>
<reference evidence="2" key="1">
    <citation type="submission" date="2016-10" db="EMBL/GenBank/DDBJ databases">
        <authorList>
            <person name="Varghese N."/>
            <person name="Submissions S."/>
        </authorList>
    </citation>
    <scope>NUCLEOTIDE SEQUENCE [LARGE SCALE GENOMIC DNA]</scope>
    <source>
        <strain evidence="2">DSM 8415</strain>
    </source>
</reference>
<dbReference type="EMBL" id="FMYU01000010">
    <property type="protein sequence ID" value="SDC84107.1"/>
    <property type="molecule type" value="Genomic_DNA"/>
</dbReference>
<dbReference type="InterPro" id="IPR008323">
    <property type="entry name" value="UCP033563"/>
</dbReference>
<sequence>MPVIEPFKGILFKEKNIDSYICPPYDVIDKDYKKQLLSKSDFNIVRIVLPEGEDDKKYENAKDILDSWIFQEKLIFDSDCSFYAYTCTYNINNTKKTLYGFLGALKLEELGGSIKPHEKTLKGPKIDRFKLITSTNAMFCPIMMIYNNEHLSNFVKNCKKQNLFEVNFEDKIHNVYKINDIEIVNHIKESIKNQTLVIADGHHRYETCLSIRNYYNKVGQKKAGSEYALVFFVDKNDGLALMPIHRLIKKINIDDFRQKIYNYFEISDDFDYDIVMYDGKFTYLKYIDKNSKDLIDKLDVKLFENIVFKKMLNLSDEDIASNEISGYAHSKEEVIKSVDRKEAVVGFLLKPVTYESLFEITKNNLTFPQKSTYFYPKIPSGLVGYHFSSIEGCRHV</sequence>
<dbReference type="PANTHER" id="PTHR36454">
    <property type="entry name" value="LMO2823 PROTEIN"/>
    <property type="match status" value="1"/>
</dbReference>
<dbReference type="RefSeq" id="WP_092129253.1">
    <property type="nucleotide sequence ID" value="NZ_FMYU01000010.1"/>
</dbReference>
<gene>
    <name evidence="1" type="ORF">SAMN05660835_01448</name>
</gene>
<keyword evidence="2" id="KW-1185">Reference proteome</keyword>
<proteinExistence type="predicted"/>
<dbReference type="Proteomes" id="UP000199411">
    <property type="component" value="Unassembled WGS sequence"/>
</dbReference>
<organism evidence="1 2">
    <name type="scientific">Desulfurella multipotens</name>
    <dbReference type="NCBI Taxonomy" id="79269"/>
    <lineage>
        <taxon>Bacteria</taxon>
        <taxon>Pseudomonadati</taxon>
        <taxon>Campylobacterota</taxon>
        <taxon>Desulfurellia</taxon>
        <taxon>Desulfurellales</taxon>
        <taxon>Desulfurellaceae</taxon>
        <taxon>Desulfurella</taxon>
    </lineage>
</organism>
<accession>A0A1G6PXI5</accession>
<evidence type="ECO:0000313" key="2">
    <source>
        <dbReference type="Proteomes" id="UP000199411"/>
    </source>
</evidence>
<dbReference type="PANTHER" id="PTHR36454:SF1">
    <property type="entry name" value="DUF1015 DOMAIN-CONTAINING PROTEIN"/>
    <property type="match status" value="1"/>
</dbReference>
<protein>
    <submittedName>
        <fullName evidence="1">Uncharacterized conserved protein, DUF1015 family</fullName>
    </submittedName>
</protein>
<dbReference type="Pfam" id="PF06245">
    <property type="entry name" value="DUF1015"/>
    <property type="match status" value="1"/>
</dbReference>
<dbReference type="OrthoDB" id="9781616at2"/>
<evidence type="ECO:0000313" key="1">
    <source>
        <dbReference type="EMBL" id="SDC84107.1"/>
    </source>
</evidence>
<dbReference type="PIRSF" id="PIRSF033563">
    <property type="entry name" value="UCP033563"/>
    <property type="match status" value="1"/>
</dbReference>